<protein>
    <recommendedName>
        <fullName evidence="5">Polymorphic outer membrane protein</fullName>
    </recommendedName>
</protein>
<dbReference type="RefSeq" id="WP_007414438.1">
    <property type="nucleotide sequence ID" value="NZ_ABOX02000009.1"/>
</dbReference>
<sequence precursor="true">MNISQTKGEFTEQVCHQNFKPFFSIMPQKIRIASDFRLLLSAVVIAVSMLFAQAASGRIFLVSNTADGTGVNTLRGAILAANANGGSNFILLMSGTYHLTLGGPRENAGYTGDLDVTRGDLTIIGSSASRVTISAVGLGDRVLQVLPNARLKLENIIVTGGTAPPARSLWLSGENGGGILNAGTLILKGCLITRNQSGQGVQGTGGYGGSSGGDGGGIYNSGTLVMDNSEISDNSCGIGTSGSLGASGGGIANSGSMMLSSCTINHNVAGKGGQANGQFIFGAKGGDGGGVYNLGTSRLTLCEIDGNMTGSGTDGAQWGVGNVYPGFPGGGGGPGGNGAGLYNSGNLMLVGCSIRGNACQNGGTGGPGFGFTGAGGYGGSGGSGGGVFNSSTLIVNNCNITDNTCGSGGAGGSGAYGGQGGAGGRGGAIFTSSGSTIIQPKNQFPLNSDGVAGPDGSGFNSAVQRNR</sequence>
<dbReference type="OrthoDB" id="6772040at2"/>
<dbReference type="Proteomes" id="UP000003688">
    <property type="component" value="Unassembled WGS sequence"/>
</dbReference>
<evidence type="ECO:0000256" key="2">
    <source>
        <dbReference type="SAM" id="Phobius"/>
    </source>
</evidence>
<evidence type="ECO:0000256" key="1">
    <source>
        <dbReference type="SAM" id="MobiDB-lite"/>
    </source>
</evidence>
<keyword evidence="2" id="KW-0812">Transmembrane</keyword>
<accession>B9XF48</accession>
<keyword evidence="2" id="KW-1133">Transmembrane helix</keyword>
<keyword evidence="4" id="KW-1185">Reference proteome</keyword>
<dbReference type="InterPro" id="IPR011050">
    <property type="entry name" value="Pectin_lyase_fold/virulence"/>
</dbReference>
<comment type="caution">
    <text evidence="3">The sequence shown here is derived from an EMBL/GenBank/DDBJ whole genome shotgun (WGS) entry which is preliminary data.</text>
</comment>
<keyword evidence="2" id="KW-0472">Membrane</keyword>
<reference evidence="3 4" key="1">
    <citation type="journal article" date="2011" name="J. Bacteriol.">
        <title>Genome sequence of 'Pedosphaera parvula' Ellin514, an aerobic Verrucomicrobial isolate from pasture soil.</title>
        <authorList>
            <person name="Kant R."/>
            <person name="van Passel M.W."/>
            <person name="Sangwan P."/>
            <person name="Palva A."/>
            <person name="Lucas S."/>
            <person name="Copeland A."/>
            <person name="Lapidus A."/>
            <person name="Glavina Del Rio T."/>
            <person name="Dalin E."/>
            <person name="Tice H."/>
            <person name="Bruce D."/>
            <person name="Goodwin L."/>
            <person name="Pitluck S."/>
            <person name="Chertkov O."/>
            <person name="Larimer F.W."/>
            <person name="Land M.L."/>
            <person name="Hauser L."/>
            <person name="Brettin T.S."/>
            <person name="Detter J.C."/>
            <person name="Han S."/>
            <person name="de Vos W.M."/>
            <person name="Janssen P.H."/>
            <person name="Smidt H."/>
        </authorList>
    </citation>
    <scope>NUCLEOTIDE SEQUENCE [LARGE SCALE GENOMIC DNA]</scope>
    <source>
        <strain evidence="3 4">Ellin514</strain>
    </source>
</reference>
<gene>
    <name evidence="3" type="ORF">Cflav_PD4224</name>
</gene>
<feature type="compositionally biased region" description="Polar residues" evidence="1">
    <location>
        <begin position="458"/>
        <end position="467"/>
    </location>
</feature>
<dbReference type="AlphaFoldDB" id="B9XF48"/>
<evidence type="ECO:0008006" key="5">
    <source>
        <dbReference type="Google" id="ProtNLM"/>
    </source>
</evidence>
<feature type="region of interest" description="Disordered" evidence="1">
    <location>
        <begin position="442"/>
        <end position="467"/>
    </location>
</feature>
<feature type="transmembrane region" description="Helical" evidence="2">
    <location>
        <begin position="36"/>
        <end position="55"/>
    </location>
</feature>
<name>B9XF48_PEDPL</name>
<dbReference type="EMBL" id="ABOX02000009">
    <property type="protein sequence ID" value="EEF61546.1"/>
    <property type="molecule type" value="Genomic_DNA"/>
</dbReference>
<dbReference type="STRING" id="320771.Cflav_PD4224"/>
<evidence type="ECO:0000313" key="3">
    <source>
        <dbReference type="EMBL" id="EEF61546.1"/>
    </source>
</evidence>
<proteinExistence type="predicted"/>
<organism evidence="3 4">
    <name type="scientific">Pedosphaera parvula (strain Ellin514)</name>
    <dbReference type="NCBI Taxonomy" id="320771"/>
    <lineage>
        <taxon>Bacteria</taxon>
        <taxon>Pseudomonadati</taxon>
        <taxon>Verrucomicrobiota</taxon>
        <taxon>Pedosphaerae</taxon>
        <taxon>Pedosphaerales</taxon>
        <taxon>Pedosphaeraceae</taxon>
        <taxon>Pedosphaera</taxon>
    </lineage>
</organism>
<dbReference type="SUPFAM" id="SSF51126">
    <property type="entry name" value="Pectin lyase-like"/>
    <property type="match status" value="1"/>
</dbReference>
<evidence type="ECO:0000313" key="4">
    <source>
        <dbReference type="Proteomes" id="UP000003688"/>
    </source>
</evidence>